<dbReference type="GO" id="GO:0003677">
    <property type="term" value="F:DNA binding"/>
    <property type="evidence" value="ECO:0007669"/>
    <property type="project" value="UniProtKB-KW"/>
</dbReference>
<evidence type="ECO:0000313" key="7">
    <source>
        <dbReference type="EMBL" id="RST63859.1"/>
    </source>
</evidence>
<dbReference type="Gene3D" id="1.10.10.10">
    <property type="entry name" value="Winged helix-like DNA-binding domain superfamily/Winged helix DNA-binding domain"/>
    <property type="match status" value="1"/>
</dbReference>
<dbReference type="AlphaFoldDB" id="A0A429XFH0"/>
<comment type="similarity">
    <text evidence="1">Belongs to the sigma-70 factor family.</text>
</comment>
<dbReference type="PANTHER" id="PTHR30376:SF3">
    <property type="entry name" value="RNA POLYMERASE SIGMA FACTOR RPOH"/>
    <property type="match status" value="1"/>
</dbReference>
<dbReference type="InterPro" id="IPR050813">
    <property type="entry name" value="Sigma-70_Factor"/>
</dbReference>
<protein>
    <submittedName>
        <fullName evidence="7">Sigma-70 family RNA polymerase sigma factor</fullName>
    </submittedName>
</protein>
<dbReference type="GO" id="GO:0016987">
    <property type="term" value="F:sigma factor activity"/>
    <property type="evidence" value="ECO:0007669"/>
    <property type="project" value="UniProtKB-KW"/>
</dbReference>
<dbReference type="GO" id="GO:0006352">
    <property type="term" value="P:DNA-templated transcription initiation"/>
    <property type="evidence" value="ECO:0007669"/>
    <property type="project" value="InterPro"/>
</dbReference>
<evidence type="ECO:0000259" key="6">
    <source>
        <dbReference type="PROSITE" id="PS00715"/>
    </source>
</evidence>
<keyword evidence="4" id="KW-0238">DNA-binding</keyword>
<keyword evidence="5" id="KW-0804">Transcription</keyword>
<keyword evidence="2" id="KW-0805">Transcription regulation</keyword>
<dbReference type="Gene3D" id="1.10.601.10">
    <property type="entry name" value="RNA Polymerase Primary Sigma Factor"/>
    <property type="match status" value="1"/>
</dbReference>
<dbReference type="InterPro" id="IPR014284">
    <property type="entry name" value="RNA_pol_sigma-70_dom"/>
</dbReference>
<name>A0A429XFH0_9RICK</name>
<evidence type="ECO:0000256" key="1">
    <source>
        <dbReference type="ARBA" id="ARBA00007788"/>
    </source>
</evidence>
<dbReference type="InterPro" id="IPR013324">
    <property type="entry name" value="RNA_pol_sigma_r3/r4-like"/>
</dbReference>
<dbReference type="InterPro" id="IPR007630">
    <property type="entry name" value="RNA_pol_sigma70_r4"/>
</dbReference>
<evidence type="ECO:0000256" key="4">
    <source>
        <dbReference type="ARBA" id="ARBA00023125"/>
    </source>
</evidence>
<evidence type="ECO:0000256" key="3">
    <source>
        <dbReference type="ARBA" id="ARBA00023082"/>
    </source>
</evidence>
<dbReference type="InterPro" id="IPR000943">
    <property type="entry name" value="RNA_pol_sigma70"/>
</dbReference>
<dbReference type="Pfam" id="PF04545">
    <property type="entry name" value="Sigma70_r4"/>
    <property type="match status" value="1"/>
</dbReference>
<dbReference type="SUPFAM" id="SSF88946">
    <property type="entry name" value="Sigma2 domain of RNA polymerase sigma factors"/>
    <property type="match status" value="1"/>
</dbReference>
<dbReference type="PROSITE" id="PS00715">
    <property type="entry name" value="SIGMA70_1"/>
    <property type="match status" value="1"/>
</dbReference>
<dbReference type="SUPFAM" id="SSF88659">
    <property type="entry name" value="Sigma3 and sigma4 domains of RNA polymerase sigma factors"/>
    <property type="match status" value="1"/>
</dbReference>
<sequence length="268" mass="30981">MAMSSNFILPSILSESNVAVYMQQVKKFPILSQEEENELIHLWIKDKNLQAAHKLVTSHLRLVIKMALKFRNYGLPLMDMISEGNIGLMKAVRKFKPEKGNRLSTYAIWWIKASIQEYIIKSWSMVKVSSGILQKKLFSNISKLKEKIKGENDNEIDNIIKNSYQTVSLNERLDNDEGAEFIDTISDFSESHEESFANKQIKDNRVKILNQAISSLNDREQDIIKQRKLSETPVTLEILSKKYNVSSERVRQIEESALKKIKNFTIQN</sequence>
<keyword evidence="8" id="KW-1185">Reference proteome</keyword>
<dbReference type="OrthoDB" id="9809557at2"/>
<comment type="caution">
    <text evidence="7">The sequence shown here is derived from an EMBL/GenBank/DDBJ whole genome shotgun (WGS) entry which is preliminary data.</text>
</comment>
<dbReference type="PRINTS" id="PR00046">
    <property type="entry name" value="SIGMA70FCT"/>
</dbReference>
<dbReference type="Proteomes" id="UP000279470">
    <property type="component" value="Unassembled WGS sequence"/>
</dbReference>
<evidence type="ECO:0000256" key="5">
    <source>
        <dbReference type="ARBA" id="ARBA00023163"/>
    </source>
</evidence>
<evidence type="ECO:0000313" key="8">
    <source>
        <dbReference type="Proteomes" id="UP000279470"/>
    </source>
</evidence>
<feature type="domain" description="RNA polymerase sigma-70" evidence="6">
    <location>
        <begin position="79"/>
        <end position="92"/>
    </location>
</feature>
<evidence type="ECO:0000256" key="2">
    <source>
        <dbReference type="ARBA" id="ARBA00023015"/>
    </source>
</evidence>
<accession>A0A429XFH0</accession>
<proteinExistence type="inferred from homology"/>
<organism evidence="7 8">
    <name type="scientific">Candidatus Aquarickettsia rohweri</name>
    <dbReference type="NCBI Taxonomy" id="2602574"/>
    <lineage>
        <taxon>Bacteria</taxon>
        <taxon>Pseudomonadati</taxon>
        <taxon>Pseudomonadota</taxon>
        <taxon>Alphaproteobacteria</taxon>
        <taxon>Rickettsiales</taxon>
        <taxon>Candidatus Midichloriaceae</taxon>
        <taxon>Candidatus Aquarickettsia</taxon>
    </lineage>
</organism>
<dbReference type="InterPro" id="IPR036388">
    <property type="entry name" value="WH-like_DNA-bd_sf"/>
</dbReference>
<gene>
    <name evidence="7" type="ORF">EIC27_05075</name>
</gene>
<dbReference type="EMBL" id="RXFM01000071">
    <property type="protein sequence ID" value="RST63859.1"/>
    <property type="molecule type" value="Genomic_DNA"/>
</dbReference>
<keyword evidence="3" id="KW-0731">Sigma factor</keyword>
<dbReference type="NCBIfam" id="TIGR02937">
    <property type="entry name" value="sigma70-ECF"/>
    <property type="match status" value="1"/>
</dbReference>
<dbReference type="Pfam" id="PF04542">
    <property type="entry name" value="Sigma70_r2"/>
    <property type="match status" value="1"/>
</dbReference>
<dbReference type="PANTHER" id="PTHR30376">
    <property type="entry name" value="SIGMA FACTOR RPOH HEAT SHOCK RELATED"/>
    <property type="match status" value="1"/>
</dbReference>
<reference evidence="8" key="1">
    <citation type="submission" date="2018-11" db="EMBL/GenBank/DDBJ databases">
        <title>Phylogenetic, genomic, and biogeographic characterization of a novel and ubiquitous marine invertebrate-associated Rickettsiales parasite, Candidatus Marinoinvertebrata rohwerii, gen. nov., sp. nov.</title>
        <authorList>
            <person name="Klinges J.G."/>
            <person name="Rosales S.M."/>
            <person name="Mcminds R."/>
            <person name="Shaver E.C."/>
            <person name="Shantz A."/>
            <person name="Peters E.C."/>
            <person name="Burkepile D.E."/>
            <person name="Silliman B.R."/>
            <person name="Vega Thurber R.L."/>
        </authorList>
    </citation>
    <scope>NUCLEOTIDE SEQUENCE [LARGE SCALE GENOMIC DNA]</scope>
    <source>
        <strain evidence="8">a_cerv_44</strain>
    </source>
</reference>
<dbReference type="NCBIfam" id="NF005143">
    <property type="entry name" value="PRK06596.1"/>
    <property type="match status" value="1"/>
</dbReference>
<dbReference type="InterPro" id="IPR013325">
    <property type="entry name" value="RNA_pol_sigma_r2"/>
</dbReference>
<dbReference type="InterPro" id="IPR007627">
    <property type="entry name" value="RNA_pol_sigma70_r2"/>
</dbReference>